<protein>
    <submittedName>
        <fullName evidence="1">Uncharacterized protein</fullName>
    </submittedName>
</protein>
<proteinExistence type="predicted"/>
<dbReference type="Proteomes" id="UP000269396">
    <property type="component" value="Unassembled WGS sequence"/>
</dbReference>
<sequence>MKSLTSELSHVKLGRPDQNMAQVHEVTDKWTEPCW</sequence>
<evidence type="ECO:0000313" key="2">
    <source>
        <dbReference type="Proteomes" id="UP000269396"/>
    </source>
</evidence>
<dbReference type="AlphaFoldDB" id="A0A183P948"/>
<keyword evidence="2" id="KW-1185">Reference proteome</keyword>
<evidence type="ECO:0000313" key="1">
    <source>
        <dbReference type="EMBL" id="VDP56326.1"/>
    </source>
</evidence>
<dbReference type="EMBL" id="UZAL01030963">
    <property type="protein sequence ID" value="VDP56326.1"/>
    <property type="molecule type" value="Genomic_DNA"/>
</dbReference>
<accession>A0A183P948</accession>
<organism evidence="1 2">
    <name type="scientific">Schistosoma mattheei</name>
    <dbReference type="NCBI Taxonomy" id="31246"/>
    <lineage>
        <taxon>Eukaryota</taxon>
        <taxon>Metazoa</taxon>
        <taxon>Spiralia</taxon>
        <taxon>Lophotrochozoa</taxon>
        <taxon>Platyhelminthes</taxon>
        <taxon>Trematoda</taxon>
        <taxon>Digenea</taxon>
        <taxon>Strigeidida</taxon>
        <taxon>Schistosomatoidea</taxon>
        <taxon>Schistosomatidae</taxon>
        <taxon>Schistosoma</taxon>
    </lineage>
</organism>
<gene>
    <name evidence="1" type="ORF">SMTD_LOCUS10884</name>
</gene>
<reference evidence="1 2" key="1">
    <citation type="submission" date="2018-11" db="EMBL/GenBank/DDBJ databases">
        <authorList>
            <consortium name="Pathogen Informatics"/>
        </authorList>
    </citation>
    <scope>NUCLEOTIDE SEQUENCE [LARGE SCALE GENOMIC DNA]</scope>
    <source>
        <strain>Denwood</strain>
        <strain evidence="2">Zambia</strain>
    </source>
</reference>
<name>A0A183P948_9TREM</name>